<dbReference type="InterPro" id="IPR007304">
    <property type="entry name" value="TAP46-like"/>
</dbReference>
<evidence type="ECO:0000256" key="1">
    <source>
        <dbReference type="ARBA" id="ARBA00034730"/>
    </source>
</evidence>
<organism evidence="3 4">
    <name type="scientific">Patella caerulea</name>
    <name type="common">Rayed Mediterranean limpet</name>
    <dbReference type="NCBI Taxonomy" id="87958"/>
    <lineage>
        <taxon>Eukaryota</taxon>
        <taxon>Metazoa</taxon>
        <taxon>Spiralia</taxon>
        <taxon>Lophotrochozoa</taxon>
        <taxon>Mollusca</taxon>
        <taxon>Gastropoda</taxon>
        <taxon>Patellogastropoda</taxon>
        <taxon>Patelloidea</taxon>
        <taxon>Patellidae</taxon>
        <taxon>Patella</taxon>
    </lineage>
</organism>
<evidence type="ECO:0000313" key="4">
    <source>
        <dbReference type="Proteomes" id="UP001347796"/>
    </source>
</evidence>
<dbReference type="GO" id="GO:0009966">
    <property type="term" value="P:regulation of signal transduction"/>
    <property type="evidence" value="ECO:0007669"/>
    <property type="project" value="InterPro"/>
</dbReference>
<evidence type="ECO:0000313" key="3">
    <source>
        <dbReference type="EMBL" id="KAK6183288.1"/>
    </source>
</evidence>
<protein>
    <recommendedName>
        <fullName evidence="5">Immunoglobulin-binding protein 1</fullName>
    </recommendedName>
</protein>
<keyword evidence="4" id="KW-1185">Reference proteome</keyword>
<dbReference type="Pfam" id="PF04177">
    <property type="entry name" value="TAP42"/>
    <property type="match status" value="1"/>
</dbReference>
<feature type="compositionally biased region" description="Basic and acidic residues" evidence="2">
    <location>
        <begin position="228"/>
        <end position="237"/>
    </location>
</feature>
<feature type="region of interest" description="Disordered" evidence="2">
    <location>
        <begin position="228"/>
        <end position="250"/>
    </location>
</feature>
<dbReference type="PANTHER" id="PTHR10933:SF9">
    <property type="entry name" value="IMMUNOGLOBULIN-BINDING PROTEIN 1"/>
    <property type="match status" value="1"/>
</dbReference>
<comment type="caution">
    <text evidence="3">The sequence shown here is derived from an EMBL/GenBank/DDBJ whole genome shotgun (WGS) entry which is preliminary data.</text>
</comment>
<dbReference type="Proteomes" id="UP001347796">
    <property type="component" value="Unassembled WGS sequence"/>
</dbReference>
<evidence type="ECO:0000256" key="2">
    <source>
        <dbReference type="SAM" id="MobiDB-lite"/>
    </source>
</evidence>
<dbReference type="AlphaFoldDB" id="A0AAN8JYY4"/>
<feature type="region of interest" description="Disordered" evidence="2">
    <location>
        <begin position="308"/>
        <end position="359"/>
    </location>
</feature>
<evidence type="ECO:0008006" key="5">
    <source>
        <dbReference type="Google" id="ProtNLM"/>
    </source>
</evidence>
<dbReference type="GO" id="GO:0035303">
    <property type="term" value="P:regulation of dephosphorylation"/>
    <property type="evidence" value="ECO:0007669"/>
    <property type="project" value="TreeGrafter"/>
</dbReference>
<name>A0AAN8JYY4_PATCE</name>
<accession>A0AAN8JYY4</accession>
<dbReference type="EMBL" id="JAZGQO010000007">
    <property type="protein sequence ID" value="KAK6183288.1"/>
    <property type="molecule type" value="Genomic_DNA"/>
</dbReference>
<proteinExistence type="inferred from homology"/>
<gene>
    <name evidence="3" type="ORF">SNE40_010794</name>
</gene>
<comment type="similarity">
    <text evidence="1">Belongs to the IGBP1/TAP42 family.</text>
</comment>
<feature type="compositionally biased region" description="Basic and acidic residues" evidence="2">
    <location>
        <begin position="323"/>
        <end position="350"/>
    </location>
</feature>
<dbReference type="GO" id="GO:0051721">
    <property type="term" value="F:protein phosphatase 2A binding"/>
    <property type="evidence" value="ECO:0007669"/>
    <property type="project" value="TreeGrafter"/>
</dbReference>
<dbReference type="PANTHER" id="PTHR10933">
    <property type="entry name" value="IMMUNOGLOBULIN-BINDING PROTEIN 1"/>
    <property type="match status" value="1"/>
</dbReference>
<dbReference type="Gene3D" id="1.25.40.540">
    <property type="entry name" value="TAP42-like family"/>
    <property type="match status" value="1"/>
</dbReference>
<reference evidence="3 4" key="1">
    <citation type="submission" date="2024-01" db="EMBL/GenBank/DDBJ databases">
        <title>The genome of the rayed Mediterranean limpet Patella caerulea (Linnaeus, 1758).</title>
        <authorList>
            <person name="Anh-Thu Weber A."/>
            <person name="Halstead-Nussloch G."/>
        </authorList>
    </citation>
    <scope>NUCLEOTIDE SEQUENCE [LARGE SCALE GENOMIC DNA]</scope>
    <source>
        <strain evidence="3">AATW-2023a</strain>
        <tissue evidence="3">Whole specimen</tissue>
    </source>
</reference>
<dbReference type="InterPro" id="IPR038511">
    <property type="entry name" value="TAP42/TAP46-like_sf"/>
</dbReference>
<dbReference type="GO" id="GO:0005829">
    <property type="term" value="C:cytosol"/>
    <property type="evidence" value="ECO:0007669"/>
    <property type="project" value="TreeGrafter"/>
</dbReference>
<sequence length="359" mass="41425">MASVEEDTRTLPELFADVLKIYNYLDTCDDPTISEKYQDEVYKGVKSCHQAIKMVNQLELFSNNESIEEVATNEIKYMLLSALLGYLTLKSIKESRINLLHRSKGFYSDYLKLCKSYGVGGVEIPDIEEEEVREEDGDQNKQIVTAGASRGPDLRAMSFQRQSKIERFKQKRDIESKLKDLRGKVEQDDVDDEIKREYYLTMLNEWSATSIEEIDSINFEIPVLEHSNKMKEREGKGPKLPPTKPKSQPLRPFILTKDLLQKQVFGAGYPSIATMTIDEFYQQKVAEGDFHAPGTECQGYSMQNLAADPEQDKIAQENEAEEKENKIEQDDPDELLRARNMDDWKDDHRRGWGNRKNRS</sequence>
<dbReference type="FunFam" id="1.25.40.540:FF:000003">
    <property type="entry name" value="Immunoglobulin (CD79A)-binding protein 1"/>
    <property type="match status" value="1"/>
</dbReference>
<dbReference type="Gene3D" id="6.10.250.1140">
    <property type="match status" value="1"/>
</dbReference>